<evidence type="ECO:0000313" key="2">
    <source>
        <dbReference type="Proteomes" id="UP000256561"/>
    </source>
</evidence>
<gene>
    <name evidence="1" type="ORF">DXV75_16740</name>
</gene>
<proteinExistence type="predicted"/>
<name>A0A3D8M2X9_9ALTE</name>
<evidence type="ECO:0000313" key="1">
    <source>
        <dbReference type="EMBL" id="RDV23915.1"/>
    </source>
</evidence>
<dbReference type="OrthoDB" id="9832306at2"/>
<accession>A0A3D8M2X9</accession>
<protein>
    <recommendedName>
        <fullName evidence="3">DNA-binding protein</fullName>
    </recommendedName>
</protein>
<dbReference type="AlphaFoldDB" id="A0A3D8M2X9"/>
<reference evidence="2" key="1">
    <citation type="submission" date="2018-08" db="EMBL/GenBank/DDBJ databases">
        <authorList>
            <person name="Zhang J."/>
            <person name="Du Z.-J."/>
        </authorList>
    </citation>
    <scope>NUCLEOTIDE SEQUENCE [LARGE SCALE GENOMIC DNA]</scope>
    <source>
        <strain evidence="2">KCTC 52655</strain>
    </source>
</reference>
<dbReference type="EMBL" id="QRHA01000019">
    <property type="protein sequence ID" value="RDV23915.1"/>
    <property type="molecule type" value="Genomic_DNA"/>
</dbReference>
<comment type="caution">
    <text evidence="1">The sequence shown here is derived from an EMBL/GenBank/DDBJ whole genome shotgun (WGS) entry which is preliminary data.</text>
</comment>
<evidence type="ECO:0008006" key="3">
    <source>
        <dbReference type="Google" id="ProtNLM"/>
    </source>
</evidence>
<keyword evidence="2" id="KW-1185">Reference proteome</keyword>
<organism evidence="1 2">
    <name type="scientific">Alteromonas aestuariivivens</name>
    <dbReference type="NCBI Taxonomy" id="1938339"/>
    <lineage>
        <taxon>Bacteria</taxon>
        <taxon>Pseudomonadati</taxon>
        <taxon>Pseudomonadota</taxon>
        <taxon>Gammaproteobacteria</taxon>
        <taxon>Alteromonadales</taxon>
        <taxon>Alteromonadaceae</taxon>
        <taxon>Alteromonas/Salinimonas group</taxon>
        <taxon>Alteromonas</taxon>
    </lineage>
</organism>
<sequence length="246" mass="28260">MFNIKVSEITDNRPFVESDMTEMAFYVKQTFARYSKMIDSGYLVMEESFRQENDDTVTRQFDPNNEELLCYADSTLLTNLKDIYQFCFVETDKRKFFDAVAEGYGITMGGINDFLSETMSPCLCYQSLSENGVMEDYYDSSKIHRLFIAFFAQLKVVYGSLDEQLSSVPDMSHHLANIQALGVDLNHFSFREITMLSGYKTERAVRNLASPSTPAHRRISIIKEGRNTYVSHDEAVRWLSSNGKSM</sequence>
<dbReference type="RefSeq" id="WP_115594572.1">
    <property type="nucleotide sequence ID" value="NZ_QRHA01000019.1"/>
</dbReference>
<dbReference type="Proteomes" id="UP000256561">
    <property type="component" value="Unassembled WGS sequence"/>
</dbReference>